<dbReference type="EMBL" id="MK550698">
    <property type="protein sequence ID" value="QBL02566.1"/>
    <property type="molecule type" value="Genomic_DNA"/>
</dbReference>
<proteinExistence type="predicted"/>
<dbReference type="GeneID" id="39411837"/>
<organism evidence="1">
    <name type="scientific">Orbilia brochopaga</name>
    <dbReference type="NCBI Taxonomy" id="3140254"/>
    <lineage>
        <taxon>Eukaryota</taxon>
        <taxon>Fungi</taxon>
        <taxon>Dikarya</taxon>
        <taxon>Ascomycota</taxon>
        <taxon>Pezizomycotina</taxon>
        <taxon>Orbiliomycetes</taxon>
        <taxon>Orbiliales</taxon>
        <taxon>Orbiliaceae</taxon>
        <taxon>Orbilia</taxon>
    </lineage>
</organism>
<geneLocation type="mitochondrion" evidence="1"/>
<name>A0A481ZN83_9PEZI</name>
<protein>
    <recommendedName>
        <fullName evidence="2">Homing endonuclease LAGLIDADG domain-containing protein</fullName>
    </recommendedName>
</protein>
<reference evidence="1" key="1">
    <citation type="journal article" date="2019" name="Mitochondrial DNA Part B Resour">
        <title>Characterization of the complete mitochondrial genome of Drechslerella brochopaga, a fungal species trapping nematodes with constricting rings.</title>
        <authorList>
            <person name="Fang M."/>
            <person name="Wang S."/>
            <person name="Xu J."/>
            <person name="Jiang L."/>
            <person name="Zhou D."/>
            <person name="Zhang K.-Q."/>
            <person name="Zhang Y."/>
        </authorList>
    </citation>
    <scope>NUCLEOTIDE SEQUENCE</scope>
    <source>
        <strain evidence="1">YMF1.03216</strain>
    </source>
</reference>
<evidence type="ECO:0008006" key="2">
    <source>
        <dbReference type="Google" id="ProtNLM"/>
    </source>
</evidence>
<dbReference type="AlphaFoldDB" id="A0A481ZN83"/>
<sequence>MWYNRRQCLFKFGYMLEYLLEFYKVNLKKSVNQQESYQSLNSSTITRQISLKIITLIVNDLVFSIRIMIWSICFMQLISNDSLSRLGSSKSFLPSAYSLSHKIKKLGSFSRPYSTYSVKSYNINEIDNNKSIKFDSLELKSINLIFIEWFRGFTDAEWSFSIKRDHNSFTFIFRIKLHIDDINVLLFIKKP</sequence>
<dbReference type="RefSeq" id="YP_009568486.1">
    <property type="nucleotide sequence ID" value="NC_041248.1"/>
</dbReference>
<dbReference type="SUPFAM" id="SSF55608">
    <property type="entry name" value="Homing endonucleases"/>
    <property type="match status" value="1"/>
</dbReference>
<gene>
    <name evidence="1" type="primary">orf191</name>
</gene>
<dbReference type="Gene3D" id="3.10.28.10">
    <property type="entry name" value="Homing endonucleases"/>
    <property type="match status" value="1"/>
</dbReference>
<keyword evidence="1" id="KW-0496">Mitochondrion</keyword>
<dbReference type="InterPro" id="IPR027434">
    <property type="entry name" value="Homing_endonucl"/>
</dbReference>
<accession>A0A481ZN83</accession>
<reference evidence="1" key="2">
    <citation type="submission" date="2019-02" db="EMBL/GenBank/DDBJ databases">
        <authorList>
            <person name="Fang M.L."/>
            <person name="Zhang Y."/>
        </authorList>
    </citation>
    <scope>NUCLEOTIDE SEQUENCE</scope>
    <source>
        <strain evidence="1">YMF1.03216</strain>
    </source>
</reference>
<evidence type="ECO:0000313" key="1">
    <source>
        <dbReference type="EMBL" id="QBL02566.1"/>
    </source>
</evidence>